<comment type="caution">
    <text evidence="2">The sequence shown here is derived from an EMBL/GenBank/DDBJ whole genome shotgun (WGS) entry which is preliminary data.</text>
</comment>
<feature type="compositionally biased region" description="Low complexity" evidence="1">
    <location>
        <begin position="50"/>
        <end position="64"/>
    </location>
</feature>
<evidence type="ECO:0000256" key="1">
    <source>
        <dbReference type="SAM" id="MobiDB-lite"/>
    </source>
</evidence>
<proteinExistence type="predicted"/>
<feature type="compositionally biased region" description="Polar residues" evidence="1">
    <location>
        <begin position="69"/>
        <end position="103"/>
    </location>
</feature>
<organism evidence="2 3">
    <name type="scientific">Apodospora peruviana</name>
    <dbReference type="NCBI Taxonomy" id="516989"/>
    <lineage>
        <taxon>Eukaryota</taxon>
        <taxon>Fungi</taxon>
        <taxon>Dikarya</taxon>
        <taxon>Ascomycota</taxon>
        <taxon>Pezizomycotina</taxon>
        <taxon>Sordariomycetes</taxon>
        <taxon>Sordariomycetidae</taxon>
        <taxon>Sordariales</taxon>
        <taxon>Lasiosphaeriaceae</taxon>
        <taxon>Apodospora</taxon>
    </lineage>
</organism>
<dbReference type="Proteomes" id="UP001283341">
    <property type="component" value="Unassembled WGS sequence"/>
</dbReference>
<dbReference type="EMBL" id="JAUEDM010000003">
    <property type="protein sequence ID" value="KAK3322545.1"/>
    <property type="molecule type" value="Genomic_DNA"/>
</dbReference>
<keyword evidence="3" id="KW-1185">Reference proteome</keyword>
<gene>
    <name evidence="2" type="ORF">B0H66DRAFT_620198</name>
</gene>
<feature type="region of interest" description="Disordered" evidence="1">
    <location>
        <begin position="1"/>
        <end position="233"/>
    </location>
</feature>
<reference evidence="2" key="2">
    <citation type="submission" date="2023-06" db="EMBL/GenBank/DDBJ databases">
        <authorList>
            <consortium name="Lawrence Berkeley National Laboratory"/>
            <person name="Haridas S."/>
            <person name="Hensen N."/>
            <person name="Bonometti L."/>
            <person name="Westerberg I."/>
            <person name="Brannstrom I.O."/>
            <person name="Guillou S."/>
            <person name="Cros-Aarteil S."/>
            <person name="Calhoun S."/>
            <person name="Kuo A."/>
            <person name="Mondo S."/>
            <person name="Pangilinan J."/>
            <person name="Riley R."/>
            <person name="Labutti K."/>
            <person name="Andreopoulos B."/>
            <person name="Lipzen A."/>
            <person name="Chen C."/>
            <person name="Yanf M."/>
            <person name="Daum C."/>
            <person name="Ng V."/>
            <person name="Clum A."/>
            <person name="Steindorff A."/>
            <person name="Ohm R."/>
            <person name="Martin F."/>
            <person name="Silar P."/>
            <person name="Natvig D."/>
            <person name="Lalanne C."/>
            <person name="Gautier V."/>
            <person name="Ament-Velasquez S.L."/>
            <person name="Kruys A."/>
            <person name="Hutchinson M.I."/>
            <person name="Powell A.J."/>
            <person name="Barry K."/>
            <person name="Miller A.N."/>
            <person name="Grigoriev I.V."/>
            <person name="Debuchy R."/>
            <person name="Gladieux P."/>
            <person name="Thoren M.H."/>
            <person name="Johannesson H."/>
        </authorList>
    </citation>
    <scope>NUCLEOTIDE SEQUENCE</scope>
    <source>
        <strain evidence="2">CBS 118394</strain>
    </source>
</reference>
<protein>
    <submittedName>
        <fullName evidence="2">Uncharacterized protein</fullName>
    </submittedName>
</protein>
<feature type="compositionally biased region" description="Polar residues" evidence="1">
    <location>
        <begin position="24"/>
        <end position="36"/>
    </location>
</feature>
<name>A0AAE0ICQ9_9PEZI</name>
<evidence type="ECO:0000313" key="2">
    <source>
        <dbReference type="EMBL" id="KAK3322545.1"/>
    </source>
</evidence>
<accession>A0AAE0ICQ9</accession>
<evidence type="ECO:0000313" key="3">
    <source>
        <dbReference type="Proteomes" id="UP001283341"/>
    </source>
</evidence>
<feature type="non-terminal residue" evidence="2">
    <location>
        <position position="1"/>
    </location>
</feature>
<dbReference type="AlphaFoldDB" id="A0AAE0ICQ9"/>
<feature type="compositionally biased region" description="Low complexity" evidence="1">
    <location>
        <begin position="154"/>
        <end position="193"/>
    </location>
</feature>
<reference evidence="2" key="1">
    <citation type="journal article" date="2023" name="Mol. Phylogenet. Evol.">
        <title>Genome-scale phylogeny and comparative genomics of the fungal order Sordariales.</title>
        <authorList>
            <person name="Hensen N."/>
            <person name="Bonometti L."/>
            <person name="Westerberg I."/>
            <person name="Brannstrom I.O."/>
            <person name="Guillou S."/>
            <person name="Cros-Aarteil S."/>
            <person name="Calhoun S."/>
            <person name="Haridas S."/>
            <person name="Kuo A."/>
            <person name="Mondo S."/>
            <person name="Pangilinan J."/>
            <person name="Riley R."/>
            <person name="LaButti K."/>
            <person name="Andreopoulos B."/>
            <person name="Lipzen A."/>
            <person name="Chen C."/>
            <person name="Yan M."/>
            <person name="Daum C."/>
            <person name="Ng V."/>
            <person name="Clum A."/>
            <person name="Steindorff A."/>
            <person name="Ohm R.A."/>
            <person name="Martin F."/>
            <person name="Silar P."/>
            <person name="Natvig D.O."/>
            <person name="Lalanne C."/>
            <person name="Gautier V."/>
            <person name="Ament-Velasquez S.L."/>
            <person name="Kruys A."/>
            <person name="Hutchinson M.I."/>
            <person name="Powell A.J."/>
            <person name="Barry K."/>
            <person name="Miller A.N."/>
            <person name="Grigoriev I.V."/>
            <person name="Debuchy R."/>
            <person name="Gladieux P."/>
            <person name="Hiltunen Thoren M."/>
            <person name="Johannesson H."/>
        </authorList>
    </citation>
    <scope>NUCLEOTIDE SEQUENCE</scope>
    <source>
        <strain evidence="2">CBS 118394</strain>
    </source>
</reference>
<sequence length="509" mass="54879">LTRSRSLRKPVNNNNNGGPDIGSSAGSTSPSRNDSPSRLPVKGLLPSVIARRSATATTTLTSRAENSGDALTSTSTSRPQRTASIRGQQPLPTHQRPASSSGSMARPTTSSGLPGGSGSSRPLVTRAGGGTSGHARTKSSITTLSGATILRPPSTSSQSSGTTTAPGVSSSSRQQSSTITSSSSSNNSTNSHQQQHHRPAFTTLQQHYSPAKSLAPKPLTSTFLAPPSPSKLPSNVALSAEVSRLQTELLQLHLLHRDAAAVDRQWRASARSRLGQRFAEAVALDVEVSRLERGVVEKENLAALVGAWGANGDGLEEKIQMLDSVICGLWALGEPGGRYVRVVRRFERWLERVREVSRVRRQFLLGDGSSSGDLLLEDEKTMDLLMGGEQALLEAGWRDECAALVRRLDEWRRMLKGLIIEPANDGTTTNAATDEVSSNSLVRILKACRCLVHDMLAELNLMEQMEREAVAAEMEWVRSVNREEEQIGDDARQQRRESATRAGAIWRAF</sequence>